<sequence>MASVEKTDERSPQPVIVHLDMPQEGANNDEIKEEAQITEADILSDCKPVSTPNVSQDSFQPETFPLKPESVYNIDEETRMGPDIESGNGGIVQSRTRERMCRESDVLAKPSTKIIPNNTQLDGMVRKEILKLDENCAGARISVPVTNADLQPDNLLVKHGLPVLPLNSSSILKSEADLSSDCVAKFAAISQEHDKYFADTEQSSGSFTLSKLSIPTTAASGTNISFSALSFIASEYAGSENSSSSPSETASVQEEGVLPENVLTSAFETVENPQPISGQEIPAAPMKILQDELGTGSMCLETSGENSGTGGINVTEIVACSKVSGEEAVGEQELSGFEKRVDLINTASSAPYKTSEMDDKDSHPEQMDIEEGNLNLGSTGTAGEANLYQNFSSQKTPSDFSPDSRQVGVPEDSVLSFQGEFYDSASMSISMPRDQTENGQNTKVSGGLILGESASSSFLLPTDKSLLEGDDSLFSAVEESSLDGQPRSKRSRRSSLNSRTDLDSKLEDEEGVQGFPAEKVFEYQWPQDGGEWYLLQEQISEYLGVKSFKRKYPDLMRRTCDKLEKDFLREKGVVTETQSDLGLTALRSDEVYDLMMKDYPEKYHEYAAVLHEREKQTISDKHKEYEVVTGKSKMADYMKKAAKSAAEYNIHFQRERREERKAYFDLQTFLVQYPEGRYKKLFPELTKPSSYPAALIPGQFQEYYCSYTGDELRYFPLNTALYDPPKKIKNTLAQPSTSESSSDDNSEDKSGSTSEDGSQDTGSCDSDGVTTSQHMSSAPATPAPLPSMQTPSKTPGKKTNKKVTKIRTKCKKSLESEAVEPSEASEATAVVTESTQVQILALNIVRHFELRV</sequence>
<gene>
    <name evidence="2" type="ORF">C0Q70_13557</name>
</gene>
<dbReference type="Proteomes" id="UP000245119">
    <property type="component" value="Linkage Group LG8"/>
</dbReference>
<dbReference type="OrthoDB" id="1903104at2759"/>
<evidence type="ECO:0000313" key="2">
    <source>
        <dbReference type="EMBL" id="PVD25893.1"/>
    </source>
</evidence>
<dbReference type="CDD" id="cd21085">
    <property type="entry name" value="WH_NTD_PHF10"/>
    <property type="match status" value="1"/>
</dbReference>
<evidence type="ECO:0008006" key="4">
    <source>
        <dbReference type="Google" id="ProtNLM"/>
    </source>
</evidence>
<keyword evidence="3" id="KW-1185">Reference proteome</keyword>
<protein>
    <recommendedName>
        <fullName evidence="4">PHD finger protein 10</fullName>
    </recommendedName>
</protein>
<feature type="region of interest" description="Disordered" evidence="1">
    <location>
        <begin position="477"/>
        <end position="510"/>
    </location>
</feature>
<proteinExistence type="predicted"/>
<reference evidence="2 3" key="1">
    <citation type="submission" date="2018-04" db="EMBL/GenBank/DDBJ databases">
        <title>The genome of golden apple snail Pomacea canaliculata provides insight into stress tolerance and invasive adaptation.</title>
        <authorList>
            <person name="Liu C."/>
            <person name="Liu B."/>
            <person name="Ren Y."/>
            <person name="Zhang Y."/>
            <person name="Wang H."/>
            <person name="Li S."/>
            <person name="Jiang F."/>
            <person name="Yin L."/>
            <person name="Zhang G."/>
            <person name="Qian W."/>
            <person name="Fan W."/>
        </authorList>
    </citation>
    <scope>NUCLEOTIDE SEQUENCE [LARGE SCALE GENOMIC DNA]</scope>
    <source>
        <strain evidence="2">SZHN2017</strain>
        <tissue evidence="2">Muscle</tissue>
    </source>
</reference>
<organism evidence="2 3">
    <name type="scientific">Pomacea canaliculata</name>
    <name type="common">Golden apple snail</name>
    <dbReference type="NCBI Taxonomy" id="400727"/>
    <lineage>
        <taxon>Eukaryota</taxon>
        <taxon>Metazoa</taxon>
        <taxon>Spiralia</taxon>
        <taxon>Lophotrochozoa</taxon>
        <taxon>Mollusca</taxon>
        <taxon>Gastropoda</taxon>
        <taxon>Caenogastropoda</taxon>
        <taxon>Architaenioglossa</taxon>
        <taxon>Ampullarioidea</taxon>
        <taxon>Ampullariidae</taxon>
        <taxon>Pomacea</taxon>
    </lineage>
</organism>
<evidence type="ECO:0000256" key="1">
    <source>
        <dbReference type="SAM" id="MobiDB-lite"/>
    </source>
</evidence>
<evidence type="ECO:0000313" key="3">
    <source>
        <dbReference type="Proteomes" id="UP000245119"/>
    </source>
</evidence>
<dbReference type="EMBL" id="PZQS01000008">
    <property type="protein sequence ID" value="PVD25893.1"/>
    <property type="molecule type" value="Genomic_DNA"/>
</dbReference>
<feature type="compositionally biased region" description="Polar residues" evidence="1">
    <location>
        <begin position="753"/>
        <end position="775"/>
    </location>
</feature>
<feature type="compositionally biased region" description="Basic residues" evidence="1">
    <location>
        <begin position="795"/>
        <end position="807"/>
    </location>
</feature>
<comment type="caution">
    <text evidence="2">The sequence shown here is derived from an EMBL/GenBank/DDBJ whole genome shotgun (WGS) entry which is preliminary data.</text>
</comment>
<dbReference type="AlphaFoldDB" id="A0A2T7NXM5"/>
<feature type="region of interest" description="Disordered" evidence="1">
    <location>
        <begin position="728"/>
        <end position="807"/>
    </location>
</feature>
<accession>A0A2T7NXM5</accession>
<feature type="region of interest" description="Disordered" evidence="1">
    <location>
        <begin position="1"/>
        <end position="25"/>
    </location>
</feature>
<dbReference type="STRING" id="400727.A0A2T7NXM5"/>
<feature type="compositionally biased region" description="Basic and acidic residues" evidence="1">
    <location>
        <begin position="1"/>
        <end position="11"/>
    </location>
</feature>
<name>A0A2T7NXM5_POMCA</name>